<dbReference type="GO" id="GO:0005886">
    <property type="term" value="C:plasma membrane"/>
    <property type="evidence" value="ECO:0007669"/>
    <property type="project" value="UniProtKB-SubCell"/>
</dbReference>
<feature type="transmembrane region" description="Helical" evidence="11">
    <location>
        <begin position="92"/>
        <end position="112"/>
    </location>
</feature>
<proteinExistence type="inferred from homology"/>
<evidence type="ECO:0000256" key="3">
    <source>
        <dbReference type="ARBA" id="ARBA00022475"/>
    </source>
</evidence>
<dbReference type="SMART" id="SM01091">
    <property type="entry name" value="CorC_HlyC"/>
    <property type="match status" value="1"/>
</dbReference>
<evidence type="ECO:0000259" key="12">
    <source>
        <dbReference type="PROSITE" id="PS51371"/>
    </source>
</evidence>
<name>A0A8J8MLX6_9FIRM</name>
<dbReference type="EMBL" id="CP058649">
    <property type="protein sequence ID" value="QUI23949.1"/>
    <property type="molecule type" value="Genomic_DNA"/>
</dbReference>
<dbReference type="PROSITE" id="PS51371">
    <property type="entry name" value="CBS"/>
    <property type="match status" value="2"/>
</dbReference>
<organism evidence="14 15">
    <name type="scientific">Vallitalea pronyensis</name>
    <dbReference type="NCBI Taxonomy" id="1348613"/>
    <lineage>
        <taxon>Bacteria</taxon>
        <taxon>Bacillati</taxon>
        <taxon>Bacillota</taxon>
        <taxon>Clostridia</taxon>
        <taxon>Lachnospirales</taxon>
        <taxon>Vallitaleaceae</taxon>
        <taxon>Vallitalea</taxon>
    </lineage>
</organism>
<feature type="domain" description="CBS" evidence="12">
    <location>
        <begin position="211"/>
        <end position="271"/>
    </location>
</feature>
<evidence type="ECO:0000256" key="2">
    <source>
        <dbReference type="ARBA" id="ARBA00006337"/>
    </source>
</evidence>
<dbReference type="SMART" id="SM00116">
    <property type="entry name" value="CBS"/>
    <property type="match status" value="2"/>
</dbReference>
<evidence type="ECO:0000256" key="8">
    <source>
        <dbReference type="ARBA" id="ARBA00023136"/>
    </source>
</evidence>
<dbReference type="InterPro" id="IPR036318">
    <property type="entry name" value="FAD-bd_PCMH-like_sf"/>
</dbReference>
<evidence type="ECO:0000313" key="14">
    <source>
        <dbReference type="EMBL" id="QUI23949.1"/>
    </source>
</evidence>
<dbReference type="InterPro" id="IPR046342">
    <property type="entry name" value="CBS_dom_sf"/>
</dbReference>
<feature type="domain" description="CNNM transmembrane" evidence="13">
    <location>
        <begin position="1"/>
        <end position="192"/>
    </location>
</feature>
<dbReference type="Proteomes" id="UP000683246">
    <property type="component" value="Chromosome"/>
</dbReference>
<evidence type="ECO:0000259" key="13">
    <source>
        <dbReference type="PROSITE" id="PS51846"/>
    </source>
</evidence>
<keyword evidence="3" id="KW-1003">Cell membrane</keyword>
<reference evidence="14" key="1">
    <citation type="submission" date="2020-07" db="EMBL/GenBank/DDBJ databases">
        <title>Vallitalea pronyensis genome.</title>
        <authorList>
            <person name="Postec A."/>
        </authorList>
    </citation>
    <scope>NUCLEOTIDE SEQUENCE</scope>
    <source>
        <strain evidence="14">FatNI3</strain>
    </source>
</reference>
<evidence type="ECO:0000256" key="1">
    <source>
        <dbReference type="ARBA" id="ARBA00004651"/>
    </source>
</evidence>
<comment type="similarity">
    <text evidence="2">Belongs to the UPF0053 family.</text>
</comment>
<keyword evidence="8 10" id="KW-0472">Membrane</keyword>
<dbReference type="Gene3D" id="3.30.465.10">
    <property type="match status" value="1"/>
</dbReference>
<dbReference type="KEGG" id="vpy:HZI73_17345"/>
<evidence type="ECO:0000256" key="9">
    <source>
        <dbReference type="PROSITE-ProRule" id="PRU00703"/>
    </source>
</evidence>
<feature type="transmembrane region" description="Helical" evidence="11">
    <location>
        <begin position="6"/>
        <end position="28"/>
    </location>
</feature>
<keyword evidence="6 10" id="KW-1133">Transmembrane helix</keyword>
<dbReference type="PANTHER" id="PTHR22777">
    <property type="entry name" value="HEMOLYSIN-RELATED"/>
    <property type="match status" value="1"/>
</dbReference>
<evidence type="ECO:0000256" key="11">
    <source>
        <dbReference type="SAM" id="Phobius"/>
    </source>
</evidence>
<gene>
    <name evidence="14" type="ORF">HZI73_17345</name>
</gene>
<dbReference type="InterPro" id="IPR000644">
    <property type="entry name" value="CBS_dom"/>
</dbReference>
<feature type="transmembrane region" description="Helical" evidence="11">
    <location>
        <begin position="57"/>
        <end position="80"/>
    </location>
</feature>
<dbReference type="AlphaFoldDB" id="A0A8J8MLX6"/>
<dbReference type="CDD" id="cd04590">
    <property type="entry name" value="CBS_pair_CorC_HlyC_assoc"/>
    <property type="match status" value="1"/>
</dbReference>
<dbReference type="RefSeq" id="WP_212694639.1">
    <property type="nucleotide sequence ID" value="NZ_CP058649.1"/>
</dbReference>
<dbReference type="InterPro" id="IPR005170">
    <property type="entry name" value="Transptr-assoc_dom"/>
</dbReference>
<evidence type="ECO:0000256" key="5">
    <source>
        <dbReference type="ARBA" id="ARBA00022737"/>
    </source>
</evidence>
<evidence type="ECO:0000256" key="7">
    <source>
        <dbReference type="ARBA" id="ARBA00023122"/>
    </source>
</evidence>
<dbReference type="Gene3D" id="3.10.580.10">
    <property type="entry name" value="CBS-domain"/>
    <property type="match status" value="1"/>
</dbReference>
<accession>A0A8J8MLX6</accession>
<dbReference type="PROSITE" id="PS51846">
    <property type="entry name" value="CNNM"/>
    <property type="match status" value="1"/>
</dbReference>
<dbReference type="Pfam" id="PF01595">
    <property type="entry name" value="CNNM"/>
    <property type="match status" value="1"/>
</dbReference>
<evidence type="ECO:0000256" key="4">
    <source>
        <dbReference type="ARBA" id="ARBA00022692"/>
    </source>
</evidence>
<evidence type="ECO:0000313" key="15">
    <source>
        <dbReference type="Proteomes" id="UP000683246"/>
    </source>
</evidence>
<feature type="domain" description="CBS" evidence="12">
    <location>
        <begin position="274"/>
        <end position="331"/>
    </location>
</feature>
<protein>
    <submittedName>
        <fullName evidence="14">HlyC/CorC family transporter</fullName>
    </submittedName>
</protein>
<keyword evidence="7 9" id="KW-0129">CBS domain</keyword>
<keyword evidence="15" id="KW-1185">Reference proteome</keyword>
<dbReference type="InterPro" id="IPR044751">
    <property type="entry name" value="Ion_transp-like_CBS"/>
</dbReference>
<dbReference type="Pfam" id="PF00571">
    <property type="entry name" value="CBS"/>
    <property type="match status" value="2"/>
</dbReference>
<dbReference type="InterPro" id="IPR002550">
    <property type="entry name" value="CNNM"/>
</dbReference>
<dbReference type="SUPFAM" id="SSF56176">
    <property type="entry name" value="FAD-binding/transporter-associated domain-like"/>
    <property type="match status" value="1"/>
</dbReference>
<comment type="subcellular location">
    <subcellularLocation>
        <location evidence="1">Cell membrane</location>
        <topology evidence="1">Multi-pass membrane protein</topology>
    </subcellularLocation>
</comment>
<dbReference type="InterPro" id="IPR016169">
    <property type="entry name" value="FAD-bd_PCMH_sub2"/>
</dbReference>
<dbReference type="Pfam" id="PF03471">
    <property type="entry name" value="CorC_HlyC"/>
    <property type="match status" value="1"/>
</dbReference>
<evidence type="ECO:0000256" key="10">
    <source>
        <dbReference type="PROSITE-ProRule" id="PRU01193"/>
    </source>
</evidence>
<dbReference type="SUPFAM" id="SSF54631">
    <property type="entry name" value="CBS-domain pair"/>
    <property type="match status" value="1"/>
</dbReference>
<dbReference type="PANTHER" id="PTHR22777:SF32">
    <property type="entry name" value="UPF0053 INNER MEMBRANE PROTEIN YFJD"/>
    <property type="match status" value="1"/>
</dbReference>
<sequence>MQTQLFFLILLVGGSSFFSASEISLFGITNSKLKVMMENKNKNVDIIAKLLSSRERLLAVILLGNNIVNISAASLATAFFAQLLKPVNMDNYGPILATVVMTIVILVFGAVLPKTMASQNPEKVAQFIAKPLYLIYKVLSPIAQPLNKFVTRITTKAHDEEEEKKVVNLVTKEELQAMADISLETGGVNKEQNEFIKGVLNLSSLKVKDVMTHKMDLCYIDETSTIEHIRCYMDKGYSHLPVCASDNKQKIIGILHVRNIAYIDRVEDINILEIMSEPFFISNTMIVENLLSVFKENHRQVAVVTDEFGEVAGIVTIEDVLEEIVGDIADEYDVKEEKTFAIDDGKTVVFGNMKLSEFNKQFQTKYQSQHSTTIGGFIQEQIPTIPYINETIEIDDYVLKIIGVENNCVMKVEVSQVDEVEEEKIS</sequence>
<dbReference type="GO" id="GO:0050660">
    <property type="term" value="F:flavin adenine dinucleotide binding"/>
    <property type="evidence" value="ECO:0007669"/>
    <property type="project" value="InterPro"/>
</dbReference>
<keyword evidence="5" id="KW-0677">Repeat</keyword>
<keyword evidence="4 10" id="KW-0812">Transmembrane</keyword>
<evidence type="ECO:0000256" key="6">
    <source>
        <dbReference type="ARBA" id="ARBA00022989"/>
    </source>
</evidence>